<evidence type="ECO:0000256" key="6">
    <source>
        <dbReference type="SAM" id="MobiDB-lite"/>
    </source>
</evidence>
<evidence type="ECO:0000313" key="10">
    <source>
        <dbReference type="EMBL" id="MDH7453036.1"/>
    </source>
</evidence>
<feature type="domain" description="GYF" evidence="9">
    <location>
        <begin position="4"/>
        <end position="52"/>
    </location>
</feature>
<name>A0ABT6MQY2_9GAMM</name>
<comment type="subcellular location">
    <subcellularLocation>
        <location evidence="1">Cell membrane</location>
        <topology evidence="1">Multi-pass membrane protein</topology>
    </subcellularLocation>
</comment>
<evidence type="ECO:0000259" key="8">
    <source>
        <dbReference type="Pfam" id="PF06271"/>
    </source>
</evidence>
<comment type="caution">
    <text evidence="10">The sequence shown here is derived from an EMBL/GenBank/DDBJ whole genome shotgun (WGS) entry which is preliminary data.</text>
</comment>
<evidence type="ECO:0000259" key="9">
    <source>
        <dbReference type="Pfam" id="PF14237"/>
    </source>
</evidence>
<dbReference type="Pfam" id="PF06271">
    <property type="entry name" value="RDD"/>
    <property type="match status" value="1"/>
</dbReference>
<keyword evidence="5 7" id="KW-0472">Membrane</keyword>
<reference evidence="10" key="1">
    <citation type="journal article" date="2007" name="Int. J. Syst. Evol. Microbiol.">
        <title>Luteimonas composti sp. nov., a moderately thermophilic bacterium isolated from food waste.</title>
        <authorList>
            <person name="Young C.C."/>
            <person name="Kampfer P."/>
            <person name="Chen W.M."/>
            <person name="Yen W.S."/>
            <person name="Arun A.B."/>
            <person name="Lai W.A."/>
            <person name="Shen F.T."/>
            <person name="Rekha P.D."/>
            <person name="Lin K.Y."/>
            <person name="Chou J.H."/>
        </authorList>
    </citation>
    <scope>NUCLEOTIDE SEQUENCE</scope>
    <source>
        <strain evidence="10">CC-YY355</strain>
    </source>
</reference>
<gene>
    <name evidence="10" type="ORF">QF205_08095</name>
</gene>
<evidence type="ECO:0000256" key="5">
    <source>
        <dbReference type="ARBA" id="ARBA00023136"/>
    </source>
</evidence>
<dbReference type="Pfam" id="PF14237">
    <property type="entry name" value="GYF_2"/>
    <property type="match status" value="1"/>
</dbReference>
<keyword evidence="4 7" id="KW-1133">Transmembrane helix</keyword>
<evidence type="ECO:0000313" key="11">
    <source>
        <dbReference type="Proteomes" id="UP001160550"/>
    </source>
</evidence>
<accession>A0ABT6MQY2</accession>
<feature type="region of interest" description="Disordered" evidence="6">
    <location>
        <begin position="59"/>
        <end position="100"/>
    </location>
</feature>
<dbReference type="EMBL" id="JARYGX010000017">
    <property type="protein sequence ID" value="MDH7453036.1"/>
    <property type="molecule type" value="Genomic_DNA"/>
</dbReference>
<proteinExistence type="predicted"/>
<sequence>MSIWYYADADHVRQGPVDAASLVRLRLQGRLGWDTLVWREGMAEWRPMREFAGELAQADDRTPPPLVAAGPGPAGEPGPATWTAPAPAGPADSPYAPPTARVTAGQSVVTGGEVVHAGFWKRFAAMVIDGLVTGVASWAIQIPLLLLAGAAGMMGGDLLSTGGSLAIILLSYGVGLVVPLVYFSWMHSSSSQASLGKLAVGIKVCRGSGERIGFWRAFSRYLAYFGTVVLSFGIGALVSALTTGLAQRRQALHDMICDTVVVDRWAFTDRPDLQRRELGVVTWVVLVLGLGLLGLALVGIVAAIAIPAMAQ</sequence>
<keyword evidence="3 7" id="KW-0812">Transmembrane</keyword>
<protein>
    <submittedName>
        <fullName evidence="10">RDD family protein</fullName>
    </submittedName>
</protein>
<feature type="transmembrane region" description="Helical" evidence="7">
    <location>
        <begin position="165"/>
        <end position="185"/>
    </location>
</feature>
<evidence type="ECO:0000256" key="7">
    <source>
        <dbReference type="SAM" id="Phobius"/>
    </source>
</evidence>
<dbReference type="RefSeq" id="WP_280942247.1">
    <property type="nucleotide sequence ID" value="NZ_JARYGX010000017.1"/>
</dbReference>
<dbReference type="InterPro" id="IPR010432">
    <property type="entry name" value="RDD"/>
</dbReference>
<evidence type="ECO:0000256" key="2">
    <source>
        <dbReference type="ARBA" id="ARBA00022475"/>
    </source>
</evidence>
<evidence type="ECO:0000256" key="1">
    <source>
        <dbReference type="ARBA" id="ARBA00004651"/>
    </source>
</evidence>
<dbReference type="InterPro" id="IPR051791">
    <property type="entry name" value="Pra-immunoreactive"/>
</dbReference>
<feature type="compositionally biased region" description="Low complexity" evidence="6">
    <location>
        <begin position="67"/>
        <end position="91"/>
    </location>
</feature>
<organism evidence="10 11">
    <name type="scientific">Luteimonas composti</name>
    <dbReference type="NCBI Taxonomy" id="398257"/>
    <lineage>
        <taxon>Bacteria</taxon>
        <taxon>Pseudomonadati</taxon>
        <taxon>Pseudomonadota</taxon>
        <taxon>Gammaproteobacteria</taxon>
        <taxon>Lysobacterales</taxon>
        <taxon>Lysobacteraceae</taxon>
        <taxon>Luteimonas</taxon>
    </lineage>
</organism>
<feature type="transmembrane region" description="Helical" evidence="7">
    <location>
        <begin position="221"/>
        <end position="246"/>
    </location>
</feature>
<reference evidence="10" key="2">
    <citation type="submission" date="2023-04" db="EMBL/GenBank/DDBJ databases">
        <authorList>
            <person name="Sun J.-Q."/>
        </authorList>
    </citation>
    <scope>NUCLEOTIDE SEQUENCE</scope>
    <source>
        <strain evidence="10">CC-YY355</strain>
    </source>
</reference>
<evidence type="ECO:0000256" key="3">
    <source>
        <dbReference type="ARBA" id="ARBA00022692"/>
    </source>
</evidence>
<feature type="domain" description="RDD" evidence="8">
    <location>
        <begin position="117"/>
        <end position="257"/>
    </location>
</feature>
<evidence type="ECO:0000256" key="4">
    <source>
        <dbReference type="ARBA" id="ARBA00022989"/>
    </source>
</evidence>
<keyword evidence="2" id="KW-1003">Cell membrane</keyword>
<dbReference type="PANTHER" id="PTHR36115">
    <property type="entry name" value="PROLINE-RICH ANTIGEN HOMOLOG-RELATED"/>
    <property type="match status" value="1"/>
</dbReference>
<feature type="transmembrane region" description="Helical" evidence="7">
    <location>
        <begin position="280"/>
        <end position="306"/>
    </location>
</feature>
<feature type="transmembrane region" description="Helical" evidence="7">
    <location>
        <begin position="131"/>
        <end position="153"/>
    </location>
</feature>
<dbReference type="InterPro" id="IPR025640">
    <property type="entry name" value="GYF_2"/>
</dbReference>
<dbReference type="Proteomes" id="UP001160550">
    <property type="component" value="Unassembled WGS sequence"/>
</dbReference>
<keyword evidence="11" id="KW-1185">Reference proteome</keyword>
<dbReference type="PANTHER" id="PTHR36115:SF6">
    <property type="entry name" value="PROLINE-RICH ANTIGEN HOMOLOG"/>
    <property type="match status" value="1"/>
</dbReference>